<reference evidence="7 8" key="1">
    <citation type="journal article" date="2020" name="ISME J.">
        <title>Uncovering the hidden diversity of litter-decomposition mechanisms in mushroom-forming fungi.</title>
        <authorList>
            <person name="Floudas D."/>
            <person name="Bentzer J."/>
            <person name="Ahren D."/>
            <person name="Johansson T."/>
            <person name="Persson P."/>
            <person name="Tunlid A."/>
        </authorList>
    </citation>
    <scope>NUCLEOTIDE SEQUENCE [LARGE SCALE GENOMIC DNA]</scope>
    <source>
        <strain evidence="7 8">CBS 146.42</strain>
    </source>
</reference>
<keyword evidence="8" id="KW-1185">Reference proteome</keyword>
<dbReference type="InterPro" id="IPR029063">
    <property type="entry name" value="SAM-dependent_MTases_sf"/>
</dbReference>
<keyword evidence="4 5" id="KW-0949">S-adenosyl-L-methionine</keyword>
<evidence type="ECO:0000256" key="4">
    <source>
        <dbReference type="ARBA" id="ARBA00022691"/>
    </source>
</evidence>
<dbReference type="GO" id="GO:0016279">
    <property type="term" value="F:protein-lysine N-methyltransferase activity"/>
    <property type="evidence" value="ECO:0007669"/>
    <property type="project" value="UniProtKB-UniRule"/>
</dbReference>
<evidence type="ECO:0000259" key="6">
    <source>
        <dbReference type="Pfam" id="PF13847"/>
    </source>
</evidence>
<dbReference type="SUPFAM" id="SSF53335">
    <property type="entry name" value="S-adenosyl-L-methionine-dependent methyltransferases"/>
    <property type="match status" value="1"/>
</dbReference>
<evidence type="ECO:0000313" key="7">
    <source>
        <dbReference type="EMBL" id="KAF5359608.1"/>
    </source>
</evidence>
<feature type="domain" description="Methyltransferase" evidence="6">
    <location>
        <begin position="81"/>
        <end position="221"/>
    </location>
</feature>
<organism evidence="7 8">
    <name type="scientific">Leucocoprinus leucothites</name>
    <dbReference type="NCBI Taxonomy" id="201217"/>
    <lineage>
        <taxon>Eukaryota</taxon>
        <taxon>Fungi</taxon>
        <taxon>Dikarya</taxon>
        <taxon>Basidiomycota</taxon>
        <taxon>Agaricomycotina</taxon>
        <taxon>Agaricomycetes</taxon>
        <taxon>Agaricomycetidae</taxon>
        <taxon>Agaricales</taxon>
        <taxon>Agaricineae</taxon>
        <taxon>Agaricaceae</taxon>
        <taxon>Leucocoprinus</taxon>
    </lineage>
</organism>
<dbReference type="PANTHER" id="PTHR12843">
    <property type="entry name" value="PROTEIN-LYSINE N-METHYLTRANSFERASE METTL10"/>
    <property type="match status" value="1"/>
</dbReference>
<comment type="subcellular location">
    <subcellularLocation>
        <location evidence="5">Cytoplasm</location>
    </subcellularLocation>
</comment>
<dbReference type="GO" id="GO:0005737">
    <property type="term" value="C:cytoplasm"/>
    <property type="evidence" value="ECO:0007669"/>
    <property type="project" value="UniProtKB-SubCell"/>
</dbReference>
<dbReference type="OrthoDB" id="10069295at2759"/>
<accession>A0A8H5G722</accession>
<evidence type="ECO:0000256" key="3">
    <source>
        <dbReference type="ARBA" id="ARBA00022679"/>
    </source>
</evidence>
<proteinExistence type="inferred from homology"/>
<keyword evidence="5" id="KW-0813">Transport</keyword>
<evidence type="ECO:0000256" key="2">
    <source>
        <dbReference type="ARBA" id="ARBA00022603"/>
    </source>
</evidence>
<dbReference type="AlphaFoldDB" id="A0A8H5G722"/>
<dbReference type="CDD" id="cd02440">
    <property type="entry name" value="AdoMet_MTases"/>
    <property type="match status" value="1"/>
</dbReference>
<evidence type="ECO:0000313" key="8">
    <source>
        <dbReference type="Proteomes" id="UP000559027"/>
    </source>
</evidence>
<dbReference type="HAMAP" id="MF_03188">
    <property type="entry name" value="Methyltr_EFM4"/>
    <property type="match status" value="1"/>
</dbReference>
<dbReference type="PANTHER" id="PTHR12843:SF5">
    <property type="entry name" value="EEF1A LYSINE METHYLTRANSFERASE 2"/>
    <property type="match status" value="1"/>
</dbReference>
<evidence type="ECO:0000256" key="1">
    <source>
        <dbReference type="ARBA" id="ARBA00022490"/>
    </source>
</evidence>
<protein>
    <recommendedName>
        <fullName evidence="5">Protein-lysine N-methyltransferase EFM4</fullName>
        <ecNumber evidence="5">2.1.1.-</ecNumber>
    </recommendedName>
    <alternativeName>
        <fullName evidence="5">Elongation factor methyltransferase 4</fullName>
    </alternativeName>
</protein>
<keyword evidence="3 5" id="KW-0808">Transferase</keyword>
<dbReference type="GO" id="GO:0016192">
    <property type="term" value="P:vesicle-mediated transport"/>
    <property type="evidence" value="ECO:0007669"/>
    <property type="project" value="UniProtKB-UniRule"/>
</dbReference>
<gene>
    <name evidence="5" type="primary">EFM4</name>
    <name evidence="7" type="ORF">D9756_003105</name>
</gene>
<dbReference type="InterPro" id="IPR025714">
    <property type="entry name" value="Methyltranfer_dom"/>
</dbReference>
<dbReference type="GO" id="GO:0032259">
    <property type="term" value="P:methylation"/>
    <property type="evidence" value="ECO:0007669"/>
    <property type="project" value="UniProtKB-KW"/>
</dbReference>
<dbReference type="EMBL" id="JAACJO010000004">
    <property type="protein sequence ID" value="KAF5359608.1"/>
    <property type="molecule type" value="Genomic_DNA"/>
</dbReference>
<name>A0A8H5G722_9AGAR</name>
<comment type="function">
    <text evidence="5">S-adenosyl-L-methionine-dependent protein-lysine N-methyltransferase that mono- and dimethylates elongation factor 1-alpha at 'Lys-316'. May play a role in intracellular transport.</text>
</comment>
<dbReference type="Proteomes" id="UP000559027">
    <property type="component" value="Unassembled WGS sequence"/>
</dbReference>
<keyword evidence="2 5" id="KW-0489">Methyltransferase</keyword>
<evidence type="ECO:0000256" key="5">
    <source>
        <dbReference type="HAMAP-Rule" id="MF_03188"/>
    </source>
</evidence>
<sequence>MSTELQPSKLGTKEHWNQVYAEELTNFQEIGDEGEIWSAISSTLSTMNFGLIWKETRFGEESVEKMVDWSLEHVPPSLNPSVLEVGSGNGTLLFALAEAGYTQKLLSGIDYSGDAVNLARNVAQTRDAAEVTFTECDFLEDDPSLLPSMENTNPLACWDLILDKGTYDAIALGRKDETGKSPAARYPARVARLLKPGGIFLITSCNFTEEELKQSFVTEETGLIYHSRIQHPTFSFGGHTGSSVSSVAFRRPV</sequence>
<dbReference type="InterPro" id="IPR026635">
    <property type="entry name" value="Efm4/METTL10"/>
</dbReference>
<keyword evidence="1 5" id="KW-0963">Cytoplasm</keyword>
<dbReference type="EC" id="2.1.1.-" evidence="5"/>
<dbReference type="Pfam" id="PF13847">
    <property type="entry name" value="Methyltransf_31"/>
    <property type="match status" value="1"/>
</dbReference>
<comment type="similarity">
    <text evidence="5">Belongs to the class I-like SAM-binding methyltransferase superfamily. EFM4 family.</text>
</comment>
<comment type="caution">
    <text evidence="7">The sequence shown here is derived from an EMBL/GenBank/DDBJ whole genome shotgun (WGS) entry which is preliminary data.</text>
</comment>
<dbReference type="Gene3D" id="3.40.50.150">
    <property type="entry name" value="Vaccinia Virus protein VP39"/>
    <property type="match status" value="1"/>
</dbReference>